<keyword evidence="4" id="KW-0689">Ribosomal protein</keyword>
<evidence type="ECO:0000256" key="4">
    <source>
        <dbReference type="ARBA" id="ARBA00022980"/>
    </source>
</evidence>
<name>A0A6A5YBR3_9PEZI</name>
<dbReference type="EMBL" id="ML978714">
    <property type="protein sequence ID" value="KAF2089312.1"/>
    <property type="molecule type" value="Genomic_DNA"/>
</dbReference>
<protein>
    <recommendedName>
        <fullName evidence="9">50S ribosomal protein-like protein YmL27</fullName>
    </recommendedName>
</protein>
<evidence type="ECO:0000256" key="6">
    <source>
        <dbReference type="ARBA" id="ARBA00023274"/>
    </source>
</evidence>
<evidence type="ECO:0000313" key="7">
    <source>
        <dbReference type="EMBL" id="KAF2089312.1"/>
    </source>
</evidence>
<dbReference type="GO" id="GO:0005762">
    <property type="term" value="C:mitochondrial large ribosomal subunit"/>
    <property type="evidence" value="ECO:0007669"/>
    <property type="project" value="InterPro"/>
</dbReference>
<evidence type="ECO:0000313" key="8">
    <source>
        <dbReference type="Proteomes" id="UP000799776"/>
    </source>
</evidence>
<evidence type="ECO:0008006" key="9">
    <source>
        <dbReference type="Google" id="ProtNLM"/>
    </source>
</evidence>
<sequence>MQPTPVLQKALRRLALTTKQTGKGFYKGTRTGSMGWHTTRGGYQIDYRKVRTYIVPDLTDFELTPFVTKKVEK</sequence>
<dbReference type="PANTHER" id="PTHR21338">
    <property type="entry name" value="MITOCHONDRIAL RIBOSOMAL PROTEIN L41"/>
    <property type="match status" value="1"/>
</dbReference>
<organism evidence="7 8">
    <name type="scientific">Saccharata proteae CBS 121410</name>
    <dbReference type="NCBI Taxonomy" id="1314787"/>
    <lineage>
        <taxon>Eukaryota</taxon>
        <taxon>Fungi</taxon>
        <taxon>Dikarya</taxon>
        <taxon>Ascomycota</taxon>
        <taxon>Pezizomycotina</taxon>
        <taxon>Dothideomycetes</taxon>
        <taxon>Dothideomycetes incertae sedis</taxon>
        <taxon>Botryosphaeriales</taxon>
        <taxon>Saccharataceae</taxon>
        <taxon>Saccharata</taxon>
    </lineage>
</organism>
<evidence type="ECO:0000256" key="5">
    <source>
        <dbReference type="ARBA" id="ARBA00023128"/>
    </source>
</evidence>
<comment type="subcellular location">
    <subcellularLocation>
        <location evidence="1">Mitochondrion</location>
    </subcellularLocation>
</comment>
<keyword evidence="3" id="KW-0809">Transit peptide</keyword>
<dbReference type="PANTHER" id="PTHR21338:SF0">
    <property type="entry name" value="LARGE RIBOSOMAL SUBUNIT PROTEIN ML41"/>
    <property type="match status" value="1"/>
</dbReference>
<dbReference type="GO" id="GO:0006412">
    <property type="term" value="P:translation"/>
    <property type="evidence" value="ECO:0007669"/>
    <property type="project" value="TreeGrafter"/>
</dbReference>
<dbReference type="Proteomes" id="UP000799776">
    <property type="component" value="Unassembled WGS sequence"/>
</dbReference>
<dbReference type="GO" id="GO:0003735">
    <property type="term" value="F:structural constituent of ribosome"/>
    <property type="evidence" value="ECO:0007669"/>
    <property type="project" value="InterPro"/>
</dbReference>
<dbReference type="InterPro" id="IPR019189">
    <property type="entry name" value="Ribosomal_mL41"/>
</dbReference>
<reference evidence="7" key="1">
    <citation type="journal article" date="2020" name="Stud. Mycol.">
        <title>101 Dothideomycetes genomes: a test case for predicting lifestyles and emergence of pathogens.</title>
        <authorList>
            <person name="Haridas S."/>
            <person name="Albert R."/>
            <person name="Binder M."/>
            <person name="Bloem J."/>
            <person name="Labutti K."/>
            <person name="Salamov A."/>
            <person name="Andreopoulos B."/>
            <person name="Baker S."/>
            <person name="Barry K."/>
            <person name="Bills G."/>
            <person name="Bluhm B."/>
            <person name="Cannon C."/>
            <person name="Castanera R."/>
            <person name="Culley D."/>
            <person name="Daum C."/>
            <person name="Ezra D."/>
            <person name="Gonzalez J."/>
            <person name="Henrissat B."/>
            <person name="Kuo A."/>
            <person name="Liang C."/>
            <person name="Lipzen A."/>
            <person name="Lutzoni F."/>
            <person name="Magnuson J."/>
            <person name="Mondo S."/>
            <person name="Nolan M."/>
            <person name="Ohm R."/>
            <person name="Pangilinan J."/>
            <person name="Park H.-J."/>
            <person name="Ramirez L."/>
            <person name="Alfaro M."/>
            <person name="Sun H."/>
            <person name="Tritt A."/>
            <person name="Yoshinaga Y."/>
            <person name="Zwiers L.-H."/>
            <person name="Turgeon B."/>
            <person name="Goodwin S."/>
            <person name="Spatafora J."/>
            <person name="Crous P."/>
            <person name="Grigoriev I."/>
        </authorList>
    </citation>
    <scope>NUCLEOTIDE SEQUENCE</scope>
    <source>
        <strain evidence="7">CBS 121410</strain>
    </source>
</reference>
<keyword evidence="8" id="KW-1185">Reference proteome</keyword>
<evidence type="ECO:0000256" key="2">
    <source>
        <dbReference type="ARBA" id="ARBA00010152"/>
    </source>
</evidence>
<comment type="similarity">
    <text evidence="2">Belongs to the mitochondrion-specific ribosomal protein mL41 family.</text>
</comment>
<evidence type="ECO:0000256" key="1">
    <source>
        <dbReference type="ARBA" id="ARBA00004173"/>
    </source>
</evidence>
<gene>
    <name evidence="7" type="ORF">K490DRAFT_13138</name>
</gene>
<keyword evidence="5" id="KW-0496">Mitochondrion</keyword>
<keyword evidence="6" id="KW-0687">Ribonucleoprotein</keyword>
<proteinExistence type="inferred from homology"/>
<feature type="non-terminal residue" evidence="7">
    <location>
        <position position="73"/>
    </location>
</feature>
<accession>A0A6A5YBR3</accession>
<dbReference type="OrthoDB" id="408933at2759"/>
<evidence type="ECO:0000256" key="3">
    <source>
        <dbReference type="ARBA" id="ARBA00022946"/>
    </source>
</evidence>
<dbReference type="Pfam" id="PF09809">
    <property type="entry name" value="MRP-L27"/>
    <property type="match status" value="1"/>
</dbReference>
<dbReference type="AlphaFoldDB" id="A0A6A5YBR3"/>